<keyword evidence="5 6" id="KW-0326">Glycosidase</keyword>
<evidence type="ECO:0000313" key="12">
    <source>
        <dbReference type="Proteomes" id="UP001500908"/>
    </source>
</evidence>
<feature type="domain" description="Glycoside hydrolase family 42 N-terminal" evidence="8">
    <location>
        <begin position="28"/>
        <end position="395"/>
    </location>
</feature>
<dbReference type="InterPro" id="IPR017853">
    <property type="entry name" value="GH"/>
</dbReference>
<evidence type="ECO:0000256" key="5">
    <source>
        <dbReference type="ARBA" id="ARBA00023295"/>
    </source>
</evidence>
<evidence type="ECO:0000256" key="2">
    <source>
        <dbReference type="ARBA" id="ARBA00005940"/>
    </source>
</evidence>
<dbReference type="InterPro" id="IPR003476">
    <property type="entry name" value="Glyco_hydro_42"/>
</dbReference>
<organism evidence="11 12">
    <name type="scientific">Salinactinospora qingdaonensis</name>
    <dbReference type="NCBI Taxonomy" id="702744"/>
    <lineage>
        <taxon>Bacteria</taxon>
        <taxon>Bacillati</taxon>
        <taxon>Actinomycetota</taxon>
        <taxon>Actinomycetes</taxon>
        <taxon>Streptosporangiales</taxon>
        <taxon>Nocardiopsidaceae</taxon>
        <taxon>Salinactinospora</taxon>
    </lineage>
</organism>
<comment type="catalytic activity">
    <reaction evidence="1 6">
        <text>Hydrolysis of terminal non-reducing beta-D-galactose residues in beta-D-galactosides.</text>
        <dbReference type="EC" id="3.2.1.23"/>
    </reaction>
</comment>
<dbReference type="CDD" id="cd03143">
    <property type="entry name" value="A4_beta-galactosidase_middle_domain"/>
    <property type="match status" value="1"/>
</dbReference>
<accession>A0ABP7GJN5</accession>
<dbReference type="InterPro" id="IPR013529">
    <property type="entry name" value="Glyco_hydro_42_N"/>
</dbReference>
<dbReference type="SUPFAM" id="SSF52317">
    <property type="entry name" value="Class I glutamine amidotransferase-like"/>
    <property type="match status" value="1"/>
</dbReference>
<dbReference type="InterPro" id="IPR013780">
    <property type="entry name" value="Glyco_hydro_b"/>
</dbReference>
<dbReference type="Pfam" id="PF02449">
    <property type="entry name" value="Glyco_hydro_42"/>
    <property type="match status" value="1"/>
</dbReference>
<reference evidence="12" key="1">
    <citation type="journal article" date="2019" name="Int. J. Syst. Evol. Microbiol.">
        <title>The Global Catalogue of Microorganisms (GCM) 10K type strain sequencing project: providing services to taxonomists for standard genome sequencing and annotation.</title>
        <authorList>
            <consortium name="The Broad Institute Genomics Platform"/>
            <consortium name="The Broad Institute Genome Sequencing Center for Infectious Disease"/>
            <person name="Wu L."/>
            <person name="Ma J."/>
        </authorList>
    </citation>
    <scope>NUCLEOTIDE SEQUENCE [LARGE SCALE GENOMIC DNA]</scope>
    <source>
        <strain evidence="12">JCM 17137</strain>
    </source>
</reference>
<sequence length="695" mass="76742">MTQSGIERRGHGTAHGLTPPDRFLFGGDYNPEQWDKATQVEDVGLMQRAGVNTATVGVFAWSWLEPAEGHYDFAWLDEVIERLHEGGIGVILATPTASPPPWFSLRHPDALPVQPDGSRHTHGSRDTYAISAPAYREACRRIARALAERYGTHPALRGWHIHNEYGSLDYSEHAAAAFRRWLQRRYGSLAELNRRWYTAFWSQRYGDWAEIFPPRQTQYLHNPTQALDFRRFMADEFRDAYVEQLAEIRAAGSQAPATTNFMLPDWNHLDHWSWRPHLDTVSIDHYLDSVDDTGEIHVAYAGDLARSWADGQPWLLMEQGTTHVALADRYAPKPPHRVLRNTLSYLARGSQGALFFQWRASAAGSEAWHGGMVPHVGPNSKRFDSVVELGATLRRLAEVADPPAEGPVVAAEVAVLWQADGWWALQSPGLPSPRLSFPDAVRRAHAALWRCGIPTDFVSTDADLSGYRVLVVPAMMPVSADLAARWREFTESGGTVVVRYFSGMTDEDLHVIGGGYPGALRDLLGIRTTELRPLGQDEWVDLDDGTRGTQWSETVELHGAEAVLRYAGGPLDGGPAVTRHPVGAGQAWYVSTGLDGEGLRRLFADVCAQAGVAPTVAGLPEHVEAVRRRGREHTYLFVLNHGQVPLRITGGELELVHDADPSAAPVRVPPLGAAVVRENASAVHIAAEPTRDGDR</sequence>
<evidence type="ECO:0000256" key="7">
    <source>
        <dbReference type="SAM" id="MobiDB-lite"/>
    </source>
</evidence>
<evidence type="ECO:0000259" key="8">
    <source>
        <dbReference type="Pfam" id="PF02449"/>
    </source>
</evidence>
<protein>
    <recommendedName>
        <fullName evidence="3 6">Beta-galactosidase</fullName>
        <shortName evidence="6">Beta-gal</shortName>
        <ecNumber evidence="3 6">3.2.1.23</ecNumber>
    </recommendedName>
</protein>
<gene>
    <name evidence="11" type="ORF">GCM10022402_44920</name>
</gene>
<keyword evidence="4 6" id="KW-0378">Hydrolase</keyword>
<keyword evidence="12" id="KW-1185">Reference proteome</keyword>
<dbReference type="PANTHER" id="PTHR36447">
    <property type="entry name" value="BETA-GALACTOSIDASE GANA"/>
    <property type="match status" value="1"/>
</dbReference>
<dbReference type="Pfam" id="PF08532">
    <property type="entry name" value="Glyco_hydro_42M"/>
    <property type="match status" value="1"/>
</dbReference>
<dbReference type="Proteomes" id="UP001500908">
    <property type="component" value="Unassembled WGS sequence"/>
</dbReference>
<feature type="domain" description="Beta-galactosidase C-terminal" evidence="10">
    <location>
        <begin position="623"/>
        <end position="678"/>
    </location>
</feature>
<dbReference type="Pfam" id="PF08533">
    <property type="entry name" value="Glyco_hydro_42C"/>
    <property type="match status" value="1"/>
</dbReference>
<evidence type="ECO:0000256" key="6">
    <source>
        <dbReference type="PIRNR" id="PIRNR001084"/>
    </source>
</evidence>
<comment type="similarity">
    <text evidence="2 6">Belongs to the glycosyl hydrolase 42 family.</text>
</comment>
<dbReference type="Gene3D" id="2.60.40.1180">
    <property type="entry name" value="Golgi alpha-mannosidase II"/>
    <property type="match status" value="1"/>
</dbReference>
<feature type="compositionally biased region" description="Basic and acidic residues" evidence="7">
    <location>
        <begin position="1"/>
        <end position="10"/>
    </location>
</feature>
<dbReference type="EC" id="3.2.1.23" evidence="3 6"/>
<name>A0ABP7GJN5_9ACTN</name>
<evidence type="ECO:0000256" key="1">
    <source>
        <dbReference type="ARBA" id="ARBA00001412"/>
    </source>
</evidence>
<proteinExistence type="inferred from homology"/>
<dbReference type="RefSeq" id="WP_344976082.1">
    <property type="nucleotide sequence ID" value="NZ_BAABDD010000035.1"/>
</dbReference>
<dbReference type="InterPro" id="IPR029062">
    <property type="entry name" value="Class_I_gatase-like"/>
</dbReference>
<evidence type="ECO:0000256" key="3">
    <source>
        <dbReference type="ARBA" id="ARBA00012756"/>
    </source>
</evidence>
<dbReference type="EMBL" id="BAABDD010000035">
    <property type="protein sequence ID" value="GAA3762324.1"/>
    <property type="molecule type" value="Genomic_DNA"/>
</dbReference>
<feature type="region of interest" description="Disordered" evidence="7">
    <location>
        <begin position="1"/>
        <end position="22"/>
    </location>
</feature>
<dbReference type="InterPro" id="IPR013738">
    <property type="entry name" value="Beta_galactosidase_Trimer"/>
</dbReference>
<feature type="domain" description="Beta-galactosidase trimerisation" evidence="9">
    <location>
        <begin position="411"/>
        <end position="612"/>
    </location>
</feature>
<comment type="caution">
    <text evidence="11">The sequence shown here is derived from an EMBL/GenBank/DDBJ whole genome shotgun (WGS) entry which is preliminary data.</text>
</comment>
<evidence type="ECO:0000256" key="4">
    <source>
        <dbReference type="ARBA" id="ARBA00022801"/>
    </source>
</evidence>
<dbReference type="SUPFAM" id="SSF51445">
    <property type="entry name" value="(Trans)glycosidases"/>
    <property type="match status" value="1"/>
</dbReference>
<evidence type="ECO:0000259" key="10">
    <source>
        <dbReference type="Pfam" id="PF08533"/>
    </source>
</evidence>
<evidence type="ECO:0000313" key="11">
    <source>
        <dbReference type="EMBL" id="GAA3762324.1"/>
    </source>
</evidence>
<evidence type="ECO:0000259" key="9">
    <source>
        <dbReference type="Pfam" id="PF08532"/>
    </source>
</evidence>
<dbReference type="InterPro" id="IPR013739">
    <property type="entry name" value="Beta_galactosidase_C"/>
</dbReference>
<dbReference type="Gene3D" id="3.40.50.880">
    <property type="match status" value="1"/>
</dbReference>
<dbReference type="PANTHER" id="PTHR36447:SF1">
    <property type="entry name" value="BETA-GALACTOSIDASE GANA"/>
    <property type="match status" value="1"/>
</dbReference>
<dbReference type="PIRSF" id="PIRSF001084">
    <property type="entry name" value="B-galactosidase"/>
    <property type="match status" value="1"/>
</dbReference>
<dbReference type="Gene3D" id="3.20.20.80">
    <property type="entry name" value="Glycosidases"/>
    <property type="match status" value="1"/>
</dbReference>